<dbReference type="EMBL" id="MU839832">
    <property type="protein sequence ID" value="KAK1756248.1"/>
    <property type="molecule type" value="Genomic_DNA"/>
</dbReference>
<name>A0AAJ0BDE5_9PEZI</name>
<organism evidence="2 3">
    <name type="scientific">Echria macrotheca</name>
    <dbReference type="NCBI Taxonomy" id="438768"/>
    <lineage>
        <taxon>Eukaryota</taxon>
        <taxon>Fungi</taxon>
        <taxon>Dikarya</taxon>
        <taxon>Ascomycota</taxon>
        <taxon>Pezizomycotina</taxon>
        <taxon>Sordariomycetes</taxon>
        <taxon>Sordariomycetidae</taxon>
        <taxon>Sordariales</taxon>
        <taxon>Schizotheciaceae</taxon>
        <taxon>Echria</taxon>
    </lineage>
</organism>
<proteinExistence type="predicted"/>
<keyword evidence="3" id="KW-1185">Reference proteome</keyword>
<comment type="caution">
    <text evidence="2">The sequence shown here is derived from an EMBL/GenBank/DDBJ whole genome shotgun (WGS) entry which is preliminary data.</text>
</comment>
<sequence length="188" mass="20916">MATLPLCRAVLRRNALPIGVGLTSGLVLLKRQQPMRFDAPPTTTRRQFSDGPDHRQRKDMLSPDVIKQLSGGSLAGFVTGLLVSVFSKTLVLLMGIGIVSIQVRDCLGQVHSIGTNITPGCRPLWHRPHRTPQVKEQAPVIPHPDRIAIQYHLQDRFWDNICSFRLHVILSFCGVVLVDDWVADSVKT</sequence>
<feature type="region of interest" description="Disordered" evidence="1">
    <location>
        <begin position="38"/>
        <end position="57"/>
    </location>
</feature>
<evidence type="ECO:0000256" key="1">
    <source>
        <dbReference type="SAM" id="MobiDB-lite"/>
    </source>
</evidence>
<accession>A0AAJ0BDE5</accession>
<evidence type="ECO:0000313" key="3">
    <source>
        <dbReference type="Proteomes" id="UP001239445"/>
    </source>
</evidence>
<dbReference type="Proteomes" id="UP001239445">
    <property type="component" value="Unassembled WGS sequence"/>
</dbReference>
<evidence type="ECO:0000313" key="2">
    <source>
        <dbReference type="EMBL" id="KAK1756248.1"/>
    </source>
</evidence>
<reference evidence="2" key="1">
    <citation type="submission" date="2023-06" db="EMBL/GenBank/DDBJ databases">
        <title>Genome-scale phylogeny and comparative genomics of the fungal order Sordariales.</title>
        <authorList>
            <consortium name="Lawrence Berkeley National Laboratory"/>
            <person name="Hensen N."/>
            <person name="Bonometti L."/>
            <person name="Westerberg I."/>
            <person name="Brannstrom I.O."/>
            <person name="Guillou S."/>
            <person name="Cros-Aarteil S."/>
            <person name="Calhoun S."/>
            <person name="Haridas S."/>
            <person name="Kuo A."/>
            <person name="Mondo S."/>
            <person name="Pangilinan J."/>
            <person name="Riley R."/>
            <person name="Labutti K."/>
            <person name="Andreopoulos B."/>
            <person name="Lipzen A."/>
            <person name="Chen C."/>
            <person name="Yanf M."/>
            <person name="Daum C."/>
            <person name="Ng V."/>
            <person name="Clum A."/>
            <person name="Steindorff A."/>
            <person name="Ohm R."/>
            <person name="Martin F."/>
            <person name="Silar P."/>
            <person name="Natvig D."/>
            <person name="Lalanne C."/>
            <person name="Gautier V."/>
            <person name="Ament-Velasquez S.L."/>
            <person name="Kruys A."/>
            <person name="Hutchinson M.I."/>
            <person name="Powell A.J."/>
            <person name="Barry K."/>
            <person name="Miller A.N."/>
            <person name="Grigoriev I.V."/>
            <person name="Debuchy R."/>
            <person name="Gladieux P."/>
            <person name="Thoren M.H."/>
            <person name="Johannesson H."/>
        </authorList>
    </citation>
    <scope>NUCLEOTIDE SEQUENCE</scope>
    <source>
        <strain evidence="2">PSN4</strain>
    </source>
</reference>
<feature type="compositionally biased region" description="Basic and acidic residues" evidence="1">
    <location>
        <begin position="47"/>
        <end position="57"/>
    </location>
</feature>
<protein>
    <submittedName>
        <fullName evidence="2">Uncharacterized protein</fullName>
    </submittedName>
</protein>
<gene>
    <name evidence="2" type="ORF">QBC47DRAFT_183362</name>
</gene>
<dbReference type="AlphaFoldDB" id="A0AAJ0BDE5"/>